<protein>
    <submittedName>
        <fullName evidence="2">Uncharacterized protein</fullName>
    </submittedName>
</protein>
<reference evidence="2 3" key="1">
    <citation type="submission" date="2019-03" db="EMBL/GenBank/DDBJ databases">
        <title>Genomic Encyclopedia of Type Strains, Phase IV (KMG-IV): sequencing the most valuable type-strain genomes for metagenomic binning, comparative biology and taxonomic classification.</title>
        <authorList>
            <person name="Goeker M."/>
        </authorList>
    </citation>
    <scope>NUCLEOTIDE SEQUENCE [LARGE SCALE GENOMIC DNA]</scope>
    <source>
        <strain evidence="2 3">DSM 21153</strain>
    </source>
</reference>
<sequence length="155" mass="14970">MVRIAGAVIPPPRLFGRSGLDHSRILGIASEEPAAAHRAAAVTRLRGWFGAAVAVLLAVSLVLATGVRPGERGGVAVFQAAALSVAPALADLSGRGVAGDAGLATAGDVPPGLTPGAATCGVTGGRAIAAVTVAGYLRGARDGANGARAPPGVRG</sequence>
<accession>A0A4R1YLW8</accession>
<feature type="transmembrane region" description="Helical" evidence="1">
    <location>
        <begin position="48"/>
        <end position="67"/>
    </location>
</feature>
<evidence type="ECO:0000256" key="1">
    <source>
        <dbReference type="SAM" id="Phobius"/>
    </source>
</evidence>
<comment type="caution">
    <text evidence="2">The sequence shown here is derived from an EMBL/GenBank/DDBJ whole genome shotgun (WGS) entry which is preliminary data.</text>
</comment>
<keyword evidence="1" id="KW-1133">Transmembrane helix</keyword>
<keyword evidence="3" id="KW-1185">Reference proteome</keyword>
<evidence type="ECO:0000313" key="2">
    <source>
        <dbReference type="EMBL" id="TCM78348.1"/>
    </source>
</evidence>
<keyword evidence="1" id="KW-0812">Transmembrane</keyword>
<name>A0A4R1YLW8_9RHOB</name>
<organism evidence="2 3">
    <name type="scientific">Rhodovulum steppense</name>
    <dbReference type="NCBI Taxonomy" id="540251"/>
    <lineage>
        <taxon>Bacteria</taxon>
        <taxon>Pseudomonadati</taxon>
        <taxon>Pseudomonadota</taxon>
        <taxon>Alphaproteobacteria</taxon>
        <taxon>Rhodobacterales</taxon>
        <taxon>Paracoccaceae</taxon>
        <taxon>Rhodovulum</taxon>
    </lineage>
</organism>
<dbReference type="EMBL" id="SLVM01000026">
    <property type="protein sequence ID" value="TCM78348.1"/>
    <property type="molecule type" value="Genomic_DNA"/>
</dbReference>
<gene>
    <name evidence="2" type="ORF">EV216_12625</name>
</gene>
<evidence type="ECO:0000313" key="3">
    <source>
        <dbReference type="Proteomes" id="UP000295277"/>
    </source>
</evidence>
<dbReference type="Proteomes" id="UP000295277">
    <property type="component" value="Unassembled WGS sequence"/>
</dbReference>
<proteinExistence type="predicted"/>
<dbReference type="AlphaFoldDB" id="A0A4R1YLW8"/>
<keyword evidence="1" id="KW-0472">Membrane</keyword>